<feature type="transmembrane region" description="Helical" evidence="7">
    <location>
        <begin position="56"/>
        <end position="78"/>
    </location>
</feature>
<evidence type="ECO:0000256" key="5">
    <source>
        <dbReference type="ARBA" id="ARBA00022989"/>
    </source>
</evidence>
<evidence type="ECO:0000256" key="3">
    <source>
        <dbReference type="ARBA" id="ARBA00022475"/>
    </source>
</evidence>
<dbReference type="InterPro" id="IPR032816">
    <property type="entry name" value="VTT_dom"/>
</dbReference>
<feature type="transmembrane region" description="Helical" evidence="7">
    <location>
        <begin position="18"/>
        <end position="36"/>
    </location>
</feature>
<sequence length="213" mass="23408">MSLEFVSLEKIEEIARDFGYLAVFIGILLENLGIPAPGETFTLVGGFLAGNGELNYWYLLADTIVAAIIGATCGYGIGRYGGWEMLLRLGQFFRIPEVRLADLKTKFSENAAKAVFFGRFVALLRIFVGLMAGIVEMPFGQFMLFNVTGAIVWSTVMLSISFFIGRIVSLEQLVGWMAQFALLALLIAVGVIVVPIWWESRQAKASLDKDSSS</sequence>
<keyword evidence="4 7" id="KW-0812">Transmembrane</keyword>
<dbReference type="RefSeq" id="WP_106287936.1">
    <property type="nucleotide sequence ID" value="NZ_CAWNTC010000243.1"/>
</dbReference>
<organism evidence="9 10">
    <name type="scientific">Merismopedia glauca CCAP 1448/3</name>
    <dbReference type="NCBI Taxonomy" id="1296344"/>
    <lineage>
        <taxon>Bacteria</taxon>
        <taxon>Bacillati</taxon>
        <taxon>Cyanobacteriota</taxon>
        <taxon>Cyanophyceae</taxon>
        <taxon>Synechococcales</taxon>
        <taxon>Merismopediaceae</taxon>
        <taxon>Merismopedia</taxon>
    </lineage>
</organism>
<comment type="caution">
    <text evidence="9">The sequence shown here is derived from an EMBL/GenBank/DDBJ whole genome shotgun (WGS) entry which is preliminary data.</text>
</comment>
<keyword evidence="10" id="KW-1185">Reference proteome</keyword>
<reference evidence="9 10" key="1">
    <citation type="submission" date="2018-02" db="EMBL/GenBank/DDBJ databases">
        <authorList>
            <person name="Cohen D.B."/>
            <person name="Kent A.D."/>
        </authorList>
    </citation>
    <scope>NUCLEOTIDE SEQUENCE [LARGE SCALE GENOMIC DNA]</scope>
    <source>
        <strain evidence="9 10">CCAP 1448/3</strain>
    </source>
</reference>
<dbReference type="OrthoDB" id="9813426at2"/>
<keyword evidence="5 7" id="KW-1133">Transmembrane helix</keyword>
<dbReference type="InterPro" id="IPR051311">
    <property type="entry name" value="DedA_domain"/>
</dbReference>
<protein>
    <submittedName>
        <fullName evidence="9">DedA family protein</fullName>
    </submittedName>
</protein>
<dbReference type="EMBL" id="PVWJ01000025">
    <property type="protein sequence ID" value="PSB03763.1"/>
    <property type="molecule type" value="Genomic_DNA"/>
</dbReference>
<evidence type="ECO:0000256" key="6">
    <source>
        <dbReference type="ARBA" id="ARBA00023136"/>
    </source>
</evidence>
<dbReference type="Proteomes" id="UP000238762">
    <property type="component" value="Unassembled WGS sequence"/>
</dbReference>
<dbReference type="GO" id="GO:0005886">
    <property type="term" value="C:plasma membrane"/>
    <property type="evidence" value="ECO:0007669"/>
    <property type="project" value="UniProtKB-SubCell"/>
</dbReference>
<comment type="similarity">
    <text evidence="2">Belongs to the DedA family.</text>
</comment>
<accession>A0A2T1C6J7</accession>
<dbReference type="AlphaFoldDB" id="A0A2T1C6J7"/>
<feature type="transmembrane region" description="Helical" evidence="7">
    <location>
        <begin position="176"/>
        <end position="198"/>
    </location>
</feature>
<dbReference type="Pfam" id="PF09335">
    <property type="entry name" value="VTT_dom"/>
    <property type="match status" value="1"/>
</dbReference>
<keyword evidence="6 7" id="KW-0472">Membrane</keyword>
<evidence type="ECO:0000256" key="7">
    <source>
        <dbReference type="SAM" id="Phobius"/>
    </source>
</evidence>
<evidence type="ECO:0000256" key="2">
    <source>
        <dbReference type="ARBA" id="ARBA00010792"/>
    </source>
</evidence>
<dbReference type="PANTHER" id="PTHR42709:SF6">
    <property type="entry name" value="UNDECAPRENYL PHOSPHATE TRANSPORTER A"/>
    <property type="match status" value="1"/>
</dbReference>
<evidence type="ECO:0000313" key="10">
    <source>
        <dbReference type="Proteomes" id="UP000238762"/>
    </source>
</evidence>
<feature type="transmembrane region" description="Helical" evidence="7">
    <location>
        <begin position="141"/>
        <end position="164"/>
    </location>
</feature>
<name>A0A2T1C6J7_9CYAN</name>
<proteinExistence type="inferred from homology"/>
<evidence type="ECO:0000259" key="8">
    <source>
        <dbReference type="Pfam" id="PF09335"/>
    </source>
</evidence>
<feature type="transmembrane region" description="Helical" evidence="7">
    <location>
        <begin position="114"/>
        <end position="135"/>
    </location>
</feature>
<reference evidence="9 10" key="2">
    <citation type="submission" date="2018-03" db="EMBL/GenBank/DDBJ databases">
        <title>The ancient ancestry and fast evolution of plastids.</title>
        <authorList>
            <person name="Moore K.R."/>
            <person name="Magnabosco C."/>
            <person name="Momper L."/>
            <person name="Gold D.A."/>
            <person name="Bosak T."/>
            <person name="Fournier G.P."/>
        </authorList>
    </citation>
    <scope>NUCLEOTIDE SEQUENCE [LARGE SCALE GENOMIC DNA]</scope>
    <source>
        <strain evidence="9 10">CCAP 1448/3</strain>
    </source>
</reference>
<gene>
    <name evidence="9" type="ORF">C7B64_07055</name>
</gene>
<keyword evidence="3" id="KW-1003">Cell membrane</keyword>
<evidence type="ECO:0000313" key="9">
    <source>
        <dbReference type="EMBL" id="PSB03763.1"/>
    </source>
</evidence>
<comment type="subcellular location">
    <subcellularLocation>
        <location evidence="1">Cell membrane</location>
        <topology evidence="1">Multi-pass membrane protein</topology>
    </subcellularLocation>
</comment>
<feature type="domain" description="VTT" evidence="8">
    <location>
        <begin position="37"/>
        <end position="160"/>
    </location>
</feature>
<dbReference type="PANTHER" id="PTHR42709">
    <property type="entry name" value="ALKALINE PHOSPHATASE LIKE PROTEIN"/>
    <property type="match status" value="1"/>
</dbReference>
<evidence type="ECO:0000256" key="4">
    <source>
        <dbReference type="ARBA" id="ARBA00022692"/>
    </source>
</evidence>
<evidence type="ECO:0000256" key="1">
    <source>
        <dbReference type="ARBA" id="ARBA00004651"/>
    </source>
</evidence>